<dbReference type="EMBL" id="BSVB01000001">
    <property type="protein sequence ID" value="GMA94887.1"/>
    <property type="molecule type" value="Genomic_DNA"/>
</dbReference>
<dbReference type="InterPro" id="IPR036271">
    <property type="entry name" value="Tet_transcr_reg_TetR-rel_C_sf"/>
</dbReference>
<keyword evidence="1 2" id="KW-0238">DNA-binding</keyword>
<reference evidence="5" key="1">
    <citation type="journal article" date="2019" name="Int. J. Syst. Evol. Microbiol.">
        <title>The Global Catalogue of Microorganisms (GCM) 10K type strain sequencing project: providing services to taxonomists for standard genome sequencing and annotation.</title>
        <authorList>
            <consortium name="The Broad Institute Genomics Platform"/>
            <consortium name="The Broad Institute Genome Sequencing Center for Infectious Disease"/>
            <person name="Wu L."/>
            <person name="Ma J."/>
        </authorList>
    </citation>
    <scope>NUCLEOTIDE SEQUENCE [LARGE SCALE GENOMIC DNA]</scope>
    <source>
        <strain evidence="5">NBRC 108894</strain>
    </source>
</reference>
<proteinExistence type="predicted"/>
<evidence type="ECO:0000313" key="4">
    <source>
        <dbReference type="EMBL" id="GMA94887.1"/>
    </source>
</evidence>
<feature type="DNA-binding region" description="H-T-H motif" evidence="2">
    <location>
        <begin position="31"/>
        <end position="50"/>
    </location>
</feature>
<sequence>MPKIVDHEARRREIVDAYLAVLGRAGATGTTGRTVAAELGLTPGTLWHYFASVEQIAEAAARRGVLRTIERIAGRTAGQRGLEALLGIAEEVLPLDATTRAEAQVVVAFWGTAEPLASPGLRLGRVPEFEALTTTALREAVDDGELAAATPIRSLVRLLDSVYAGEQVIAVADAGDRESEDHRAAVELCLRPWAATEQARRRLRAWAGGR</sequence>
<organism evidence="4 5">
    <name type="scientific">Pseudolysinimonas kribbensis</name>
    <dbReference type="NCBI Taxonomy" id="433641"/>
    <lineage>
        <taxon>Bacteria</taxon>
        <taxon>Bacillati</taxon>
        <taxon>Actinomycetota</taxon>
        <taxon>Actinomycetes</taxon>
        <taxon>Micrococcales</taxon>
        <taxon>Microbacteriaceae</taxon>
        <taxon>Pseudolysinimonas</taxon>
    </lineage>
</organism>
<keyword evidence="5" id="KW-1185">Reference proteome</keyword>
<evidence type="ECO:0000313" key="5">
    <source>
        <dbReference type="Proteomes" id="UP001157034"/>
    </source>
</evidence>
<gene>
    <name evidence="4" type="ORF">GCM10025881_17110</name>
</gene>
<dbReference type="Gene3D" id="1.10.357.10">
    <property type="entry name" value="Tetracycline Repressor, domain 2"/>
    <property type="match status" value="1"/>
</dbReference>
<protein>
    <recommendedName>
        <fullName evidence="3">HTH tetR-type domain-containing protein</fullName>
    </recommendedName>
</protein>
<dbReference type="Pfam" id="PF00440">
    <property type="entry name" value="TetR_N"/>
    <property type="match status" value="1"/>
</dbReference>
<dbReference type="PROSITE" id="PS50977">
    <property type="entry name" value="HTH_TETR_2"/>
    <property type="match status" value="1"/>
</dbReference>
<dbReference type="InterPro" id="IPR009057">
    <property type="entry name" value="Homeodomain-like_sf"/>
</dbReference>
<feature type="domain" description="HTH tetR-type" evidence="3">
    <location>
        <begin position="8"/>
        <end position="68"/>
    </location>
</feature>
<dbReference type="RefSeq" id="WP_284253761.1">
    <property type="nucleotide sequence ID" value="NZ_BAAAQO010000002.1"/>
</dbReference>
<dbReference type="SUPFAM" id="SSF46689">
    <property type="entry name" value="Homeodomain-like"/>
    <property type="match status" value="1"/>
</dbReference>
<accession>A0ABQ6K2N8</accession>
<comment type="caution">
    <text evidence="4">The sequence shown here is derived from an EMBL/GenBank/DDBJ whole genome shotgun (WGS) entry which is preliminary data.</text>
</comment>
<dbReference type="SUPFAM" id="SSF48498">
    <property type="entry name" value="Tetracyclin repressor-like, C-terminal domain"/>
    <property type="match status" value="1"/>
</dbReference>
<evidence type="ECO:0000256" key="2">
    <source>
        <dbReference type="PROSITE-ProRule" id="PRU00335"/>
    </source>
</evidence>
<dbReference type="Proteomes" id="UP001157034">
    <property type="component" value="Unassembled WGS sequence"/>
</dbReference>
<evidence type="ECO:0000259" key="3">
    <source>
        <dbReference type="PROSITE" id="PS50977"/>
    </source>
</evidence>
<evidence type="ECO:0000256" key="1">
    <source>
        <dbReference type="ARBA" id="ARBA00023125"/>
    </source>
</evidence>
<dbReference type="InterPro" id="IPR001647">
    <property type="entry name" value="HTH_TetR"/>
</dbReference>
<name>A0ABQ6K2N8_9MICO</name>